<dbReference type="GO" id="GO:0008093">
    <property type="term" value="F:cytoskeletal anchor activity"/>
    <property type="evidence" value="ECO:0007669"/>
    <property type="project" value="TreeGrafter"/>
</dbReference>
<protein>
    <submittedName>
        <fullName evidence="3">Protein inscuteable C-terminal</fullName>
    </submittedName>
</protein>
<proteinExistence type="predicted"/>
<feature type="compositionally biased region" description="Low complexity" evidence="1">
    <location>
        <begin position="50"/>
        <end position="62"/>
    </location>
</feature>
<organism evidence="3 4">
    <name type="scientific">Popillia japonica</name>
    <name type="common">Japanese beetle</name>
    <dbReference type="NCBI Taxonomy" id="7064"/>
    <lineage>
        <taxon>Eukaryota</taxon>
        <taxon>Metazoa</taxon>
        <taxon>Ecdysozoa</taxon>
        <taxon>Arthropoda</taxon>
        <taxon>Hexapoda</taxon>
        <taxon>Insecta</taxon>
        <taxon>Pterygota</taxon>
        <taxon>Neoptera</taxon>
        <taxon>Endopterygota</taxon>
        <taxon>Coleoptera</taxon>
        <taxon>Polyphaga</taxon>
        <taxon>Scarabaeiformia</taxon>
        <taxon>Scarabaeidae</taxon>
        <taxon>Rutelinae</taxon>
        <taxon>Popillia</taxon>
    </lineage>
</organism>
<dbReference type="SUPFAM" id="SSF48371">
    <property type="entry name" value="ARM repeat"/>
    <property type="match status" value="1"/>
</dbReference>
<dbReference type="GO" id="GO:0009786">
    <property type="term" value="P:regulation of asymmetric cell division"/>
    <property type="evidence" value="ECO:0007669"/>
    <property type="project" value="TreeGrafter"/>
</dbReference>
<dbReference type="InterPro" id="IPR038205">
    <property type="entry name" value="INSC_LBD_sf"/>
</dbReference>
<dbReference type="Pfam" id="PF19427">
    <property type="entry name" value="Insc_C"/>
    <property type="match status" value="1"/>
</dbReference>
<dbReference type="Gene3D" id="1.25.10.10">
    <property type="entry name" value="Leucine-rich Repeat Variant"/>
    <property type="match status" value="1"/>
</dbReference>
<dbReference type="Gene3D" id="6.20.200.10">
    <property type="entry name" value="Inscuteable LGN-binding domain"/>
    <property type="match status" value="1"/>
</dbReference>
<dbReference type="InterPro" id="IPR016024">
    <property type="entry name" value="ARM-type_fold"/>
</dbReference>
<dbReference type="GO" id="GO:0000132">
    <property type="term" value="P:establishment of mitotic spindle orientation"/>
    <property type="evidence" value="ECO:0007669"/>
    <property type="project" value="TreeGrafter"/>
</dbReference>
<dbReference type="AlphaFoldDB" id="A0AAW1MBU8"/>
<dbReference type="PANTHER" id="PTHR21386">
    <property type="entry name" value="INSCUTEABLE"/>
    <property type="match status" value="1"/>
</dbReference>
<accession>A0AAW1MBU8</accession>
<name>A0AAW1MBU8_POPJA</name>
<dbReference type="PANTHER" id="PTHR21386:SF0">
    <property type="entry name" value="PROTEIN INSCUTEABLE HOMOLOG"/>
    <property type="match status" value="1"/>
</dbReference>
<dbReference type="GO" id="GO:0045176">
    <property type="term" value="P:apical protein localization"/>
    <property type="evidence" value="ECO:0007669"/>
    <property type="project" value="TreeGrafter"/>
</dbReference>
<comment type="caution">
    <text evidence="3">The sequence shown here is derived from an EMBL/GenBank/DDBJ whole genome shotgun (WGS) entry which is preliminary data.</text>
</comment>
<keyword evidence="4" id="KW-1185">Reference proteome</keyword>
<feature type="domain" description="Protein inscuteable homologue C-terminal" evidence="2">
    <location>
        <begin position="404"/>
        <end position="786"/>
    </location>
</feature>
<reference evidence="3 4" key="1">
    <citation type="journal article" date="2024" name="BMC Genomics">
        <title>De novo assembly and annotation of Popillia japonica's genome with initial clues to its potential as an invasive pest.</title>
        <authorList>
            <person name="Cucini C."/>
            <person name="Boschi S."/>
            <person name="Funari R."/>
            <person name="Cardaioli E."/>
            <person name="Iannotti N."/>
            <person name="Marturano G."/>
            <person name="Paoli F."/>
            <person name="Bruttini M."/>
            <person name="Carapelli A."/>
            <person name="Frati F."/>
            <person name="Nardi F."/>
        </authorList>
    </citation>
    <scope>NUCLEOTIDE SEQUENCE [LARGE SCALE GENOMIC DNA]</scope>
    <source>
        <strain evidence="3">DMR45628</strain>
    </source>
</reference>
<dbReference type="InterPro" id="IPR011989">
    <property type="entry name" value="ARM-like"/>
</dbReference>
<feature type="region of interest" description="Disordered" evidence="1">
    <location>
        <begin position="44"/>
        <end position="76"/>
    </location>
</feature>
<dbReference type="CDD" id="cd21966">
    <property type="entry name" value="INSC_LBD"/>
    <property type="match status" value="1"/>
</dbReference>
<dbReference type="EMBL" id="JASPKY010000066">
    <property type="protein sequence ID" value="KAK9743718.1"/>
    <property type="molecule type" value="Genomic_DNA"/>
</dbReference>
<evidence type="ECO:0000256" key="1">
    <source>
        <dbReference type="SAM" id="MobiDB-lite"/>
    </source>
</evidence>
<dbReference type="GO" id="GO:0008356">
    <property type="term" value="P:asymmetric cell division"/>
    <property type="evidence" value="ECO:0007669"/>
    <property type="project" value="InterPro"/>
</dbReference>
<dbReference type="InterPro" id="IPR039921">
    <property type="entry name" value="Inscuteable"/>
</dbReference>
<sequence length="786" mass="88081">MFSLVLTLKIFEIRESCIRLGVSKMSGFTRSPSKVFWGSDENSWNHRATSSSPGSQDSGFSDAEASPSAKPRTKTPQKLDILKNKSSENIQNLSRNIVDKLTPKKQILLKENDSKESEKTPARTLEIQVKSEPQIGRFKYAKNYPKASKRNLFRSIQQIDISTHGSTERRQYQYARNGADHVQDTGDINNEVTYDENNFQSSIDNITGSPHCRNVTVPLVRNRRHRIGKKIAFNITAPAVLNEDEELVTSFTSSSTPSYSDSDSELECLFAETIESPRHTSTPKFSGKRDTAFKTDRRHVMNLLAKYQNERVPPITIQNVEDGTALKRWMQEARQLYEPECMTTLQCKSISAELAEKVSHLAAVATSTLRELLNHIQMIEAEFDNLKNQKKHIQPLAQSLAGLIAKICVKNLMEDCEDLRTANTEDLEKVIANIHMNWRTMNQRLLCKEIKKIVDSLEDPISEMDVRAKLIGLTSVTLRHENMVDLLPSSGVIQILIVLCEKCEGSSVRALALRALSTICCTSKAIRQFEKGSGVQLIAETLGDDARPEPERAEAIALLAQITAPWIEDNHTIRGLQDHAKSLVKSLTRFLHNTRCCQNLLLCAAALANLTAMDTKSIKYILHQNTVKIALETTRRRGPLASIYLLEQVATLIANVSSMEFARKQLSEDEAPKALLCFLQTSSMEEEVMKRLQQKSIIALSRLCSEAEAASQVVEMDGVEKLVKLCRERSERYNSDAVLVATLATLRKIAEACGASVINEQDAQELVEPRLLDSFLAYSTQNESLV</sequence>
<dbReference type="InterPro" id="IPR045789">
    <property type="entry name" value="Insc_C"/>
</dbReference>
<evidence type="ECO:0000313" key="3">
    <source>
        <dbReference type="EMBL" id="KAK9743718.1"/>
    </source>
</evidence>
<gene>
    <name evidence="3" type="ORF">QE152_g8331</name>
</gene>
<evidence type="ECO:0000313" key="4">
    <source>
        <dbReference type="Proteomes" id="UP001458880"/>
    </source>
</evidence>
<dbReference type="GO" id="GO:0045179">
    <property type="term" value="C:apical cortex"/>
    <property type="evidence" value="ECO:0007669"/>
    <property type="project" value="TreeGrafter"/>
</dbReference>
<evidence type="ECO:0000259" key="2">
    <source>
        <dbReference type="Pfam" id="PF19427"/>
    </source>
</evidence>
<dbReference type="Proteomes" id="UP001458880">
    <property type="component" value="Unassembled WGS sequence"/>
</dbReference>